<dbReference type="KEGG" id="vg:36843029"/>
<dbReference type="Proteomes" id="UP000249287">
    <property type="component" value="Segment"/>
</dbReference>
<dbReference type="EMBL" id="MG011690">
    <property type="protein sequence ID" value="AVK76316.1"/>
    <property type="molecule type" value="Genomic_DNA"/>
</dbReference>
<gene>
    <name evidence="1" type="ORF">pneo_cds_709</name>
</gene>
<reference evidence="1" key="1">
    <citation type="journal article" date="2018" name="Nat. Commun.">
        <title>Diversity and evolution of the emerging Pandoraviridae family.</title>
        <authorList>
            <person name="Legendre M."/>
            <person name="Fabre E."/>
            <person name="Poirot O."/>
            <person name="Jeudy S."/>
            <person name="Lartigue A."/>
            <person name="Alempic J.M."/>
            <person name="Beucher L."/>
            <person name="Philippe N."/>
            <person name="Bertaux L."/>
            <person name="Christo-Foroux E."/>
            <person name="Labadie K."/>
            <person name="Coute Y."/>
            <person name="Abergel C."/>
            <person name="Claverie J.M."/>
        </authorList>
    </citation>
    <scope>NUCLEOTIDE SEQUENCE [LARGE SCALE GENOMIC DNA]</scope>
    <source>
        <strain evidence="1">Neocaledonia</strain>
    </source>
</reference>
<evidence type="ECO:0000313" key="1">
    <source>
        <dbReference type="EMBL" id="AVK76316.1"/>
    </source>
</evidence>
<protein>
    <submittedName>
        <fullName evidence="1">Uncharacterized protein</fullName>
    </submittedName>
</protein>
<dbReference type="RefSeq" id="YP_009482319.1">
    <property type="nucleotide sequence ID" value="NC_037666.1"/>
</dbReference>
<organism evidence="1">
    <name type="scientific">Pandoravirus neocaledonia</name>
    <dbReference type="NCBI Taxonomy" id="2107708"/>
    <lineage>
        <taxon>Viruses</taxon>
        <taxon>Pandoravirus</taxon>
    </lineage>
</organism>
<name>A0A2U7UD03_9VIRU</name>
<dbReference type="GeneID" id="36843029"/>
<proteinExistence type="predicted"/>
<sequence>MNEATLRVLAPDVLWPRMKIGHPRPAETVARMARNSHATWSTACLTTEFLC</sequence>
<accession>A0A2U7UD03</accession>